<sequence>MHDPRAARAALLRDTNFRWMMVGGAISMLGDQFTLIALPWLVLQLTGDALTLGLTIALMGVPRAIFILVGGALVDRYSPKRVLMLTKYANAFLLGLLAALVLTHQVTMPLVYALALGIGLASAFSIPSGSSMLPNVVAPHQLQMANGMMMSMRVLTALAGPLLAGLLIAFSSHDPAPAGGAGMTDARGLGIAFALDAVSFAVTVWTLHQVQMHPGAVRAAPQRVLAAVGDGLAMVWRDVEMRSAFIYWGVMSFVVGGAMQVAMPLLASSRLGGVAALGLVMGAHAAGNLAGMGLSSLKGDFRIGTFGTTLLLLDAVAGVVLMCMGSVGAAWQAAALMLLLGLLSGFTQVAVFTWIQRRVAREMLGRTMSIFMFILMGLAPLAASLTGLSMQYLDLTQLFVGAGLFLLAGTLAAFALTPMRVMNDSKSATISALTPDA</sequence>
<feature type="transmembrane region" description="Helical" evidence="6">
    <location>
        <begin position="398"/>
        <end position="417"/>
    </location>
</feature>
<reference evidence="7 8" key="1">
    <citation type="submission" date="2017-10" db="EMBL/GenBank/DDBJ databases">
        <title>Massilia psychrophilum sp. nov., a novel purple-pigmented bacterium isolated from Tianshan glacier, Xinjiang Municipality, China.</title>
        <authorList>
            <person name="Wang H."/>
        </authorList>
    </citation>
    <scope>NUCLEOTIDE SEQUENCE [LARGE SCALE GENOMIC DNA]</scope>
    <source>
        <strain evidence="7 8">JCM 30813</strain>
    </source>
</reference>
<proteinExistence type="predicted"/>
<evidence type="ECO:0000256" key="2">
    <source>
        <dbReference type="ARBA" id="ARBA00022475"/>
    </source>
</evidence>
<feature type="transmembrane region" description="Helical" evidence="6">
    <location>
        <begin position="110"/>
        <end position="129"/>
    </location>
</feature>
<dbReference type="GO" id="GO:0005886">
    <property type="term" value="C:plasma membrane"/>
    <property type="evidence" value="ECO:0007669"/>
    <property type="project" value="UniProtKB-SubCell"/>
</dbReference>
<dbReference type="CDD" id="cd06173">
    <property type="entry name" value="MFS_MefA_like"/>
    <property type="match status" value="1"/>
</dbReference>
<feature type="transmembrane region" description="Helical" evidence="6">
    <location>
        <begin position="273"/>
        <end position="294"/>
    </location>
</feature>
<evidence type="ECO:0000256" key="3">
    <source>
        <dbReference type="ARBA" id="ARBA00022692"/>
    </source>
</evidence>
<evidence type="ECO:0000256" key="6">
    <source>
        <dbReference type="SAM" id="Phobius"/>
    </source>
</evidence>
<feature type="transmembrane region" description="Helical" evidence="6">
    <location>
        <begin position="21"/>
        <end position="43"/>
    </location>
</feature>
<dbReference type="InterPro" id="IPR036259">
    <property type="entry name" value="MFS_trans_sf"/>
</dbReference>
<comment type="caution">
    <text evidence="7">The sequence shown here is derived from an EMBL/GenBank/DDBJ whole genome shotgun (WGS) entry which is preliminary data.</text>
</comment>
<dbReference type="Gene3D" id="1.20.1250.20">
    <property type="entry name" value="MFS general substrate transporter like domains"/>
    <property type="match status" value="1"/>
</dbReference>
<dbReference type="EMBL" id="PDOB01000032">
    <property type="protein sequence ID" value="PIL38641.1"/>
    <property type="molecule type" value="Genomic_DNA"/>
</dbReference>
<keyword evidence="4 6" id="KW-1133">Transmembrane helix</keyword>
<keyword evidence="8" id="KW-1185">Reference proteome</keyword>
<feature type="transmembrane region" description="Helical" evidence="6">
    <location>
        <begin position="306"/>
        <end position="327"/>
    </location>
</feature>
<dbReference type="InterPro" id="IPR011701">
    <property type="entry name" value="MFS"/>
</dbReference>
<dbReference type="PANTHER" id="PTHR23513:SF6">
    <property type="entry name" value="MAJOR FACILITATOR SUPERFAMILY ASSOCIATED DOMAIN-CONTAINING PROTEIN"/>
    <property type="match status" value="1"/>
</dbReference>
<protein>
    <submittedName>
        <fullName evidence="7">MFS transporter</fullName>
    </submittedName>
</protein>
<dbReference type="PANTHER" id="PTHR23513">
    <property type="entry name" value="INTEGRAL MEMBRANE EFFLUX PROTEIN-RELATED"/>
    <property type="match status" value="1"/>
</dbReference>
<evidence type="ECO:0000256" key="5">
    <source>
        <dbReference type="ARBA" id="ARBA00023136"/>
    </source>
</evidence>
<keyword evidence="5 6" id="KW-0472">Membrane</keyword>
<feature type="transmembrane region" description="Helical" evidence="6">
    <location>
        <begin position="367"/>
        <end position="392"/>
    </location>
</feature>
<comment type="subcellular location">
    <subcellularLocation>
        <location evidence="1">Cell membrane</location>
        <topology evidence="1">Multi-pass membrane protein</topology>
    </subcellularLocation>
</comment>
<feature type="transmembrane region" description="Helical" evidence="6">
    <location>
        <begin position="49"/>
        <end position="73"/>
    </location>
</feature>
<accession>A0A2G8SY04</accession>
<name>A0A2G8SY04_9BURK</name>
<evidence type="ECO:0000256" key="4">
    <source>
        <dbReference type="ARBA" id="ARBA00022989"/>
    </source>
</evidence>
<dbReference type="OrthoDB" id="69054at2"/>
<feature type="transmembrane region" description="Helical" evidence="6">
    <location>
        <begin position="244"/>
        <end position="267"/>
    </location>
</feature>
<dbReference type="Pfam" id="PF07690">
    <property type="entry name" value="MFS_1"/>
    <property type="match status" value="1"/>
</dbReference>
<feature type="transmembrane region" description="Helical" evidence="6">
    <location>
        <begin position="190"/>
        <end position="208"/>
    </location>
</feature>
<feature type="transmembrane region" description="Helical" evidence="6">
    <location>
        <begin position="150"/>
        <end position="170"/>
    </location>
</feature>
<keyword evidence="2" id="KW-1003">Cell membrane</keyword>
<evidence type="ECO:0000313" key="7">
    <source>
        <dbReference type="EMBL" id="PIL38641.1"/>
    </source>
</evidence>
<dbReference type="GO" id="GO:0022857">
    <property type="term" value="F:transmembrane transporter activity"/>
    <property type="evidence" value="ECO:0007669"/>
    <property type="project" value="InterPro"/>
</dbReference>
<organism evidence="7 8">
    <name type="scientific">Massilia psychrophila</name>
    <dbReference type="NCBI Taxonomy" id="1603353"/>
    <lineage>
        <taxon>Bacteria</taxon>
        <taxon>Pseudomonadati</taxon>
        <taxon>Pseudomonadota</taxon>
        <taxon>Betaproteobacteria</taxon>
        <taxon>Burkholderiales</taxon>
        <taxon>Oxalobacteraceae</taxon>
        <taxon>Telluria group</taxon>
        <taxon>Massilia</taxon>
    </lineage>
</organism>
<evidence type="ECO:0000313" key="8">
    <source>
        <dbReference type="Proteomes" id="UP000228593"/>
    </source>
</evidence>
<keyword evidence="3 6" id="KW-0812">Transmembrane</keyword>
<dbReference type="Proteomes" id="UP000228593">
    <property type="component" value="Unassembled WGS sequence"/>
</dbReference>
<feature type="transmembrane region" description="Helical" evidence="6">
    <location>
        <begin position="333"/>
        <end position="355"/>
    </location>
</feature>
<dbReference type="AlphaFoldDB" id="A0A2G8SY04"/>
<evidence type="ECO:0000256" key="1">
    <source>
        <dbReference type="ARBA" id="ARBA00004651"/>
    </source>
</evidence>
<feature type="transmembrane region" description="Helical" evidence="6">
    <location>
        <begin position="85"/>
        <end position="104"/>
    </location>
</feature>
<dbReference type="SUPFAM" id="SSF103473">
    <property type="entry name" value="MFS general substrate transporter"/>
    <property type="match status" value="1"/>
</dbReference>
<gene>
    <name evidence="7" type="ORF">CR103_17190</name>
</gene>